<dbReference type="RefSeq" id="YP_008438817.1">
    <property type="nucleotide sequence ID" value="NC_022098.1"/>
</dbReference>
<organism evidence="1 2">
    <name type="scientific">Pandoravirus salinus</name>
    <dbReference type="NCBI Taxonomy" id="1349410"/>
    <lineage>
        <taxon>Viruses</taxon>
        <taxon>Pandoravirus</taxon>
    </lineage>
</organism>
<dbReference type="EMBL" id="KC977571">
    <property type="protein sequence ID" value="AGO85738.1"/>
    <property type="molecule type" value="Genomic_DNA"/>
</dbReference>
<name>S4VZE2_9VIRU</name>
<protein>
    <submittedName>
        <fullName evidence="1">Uncharacterized protein</fullName>
    </submittedName>
</protein>
<gene>
    <name evidence="1" type="ORF">psal_cds_1345</name>
</gene>
<reference evidence="1 2" key="1">
    <citation type="journal article" date="2013" name="Science">
        <title>Pandoraviruses: amoeba viruses with genomes up to 2.5 Mb reaching that of parasitic eukaryotes.</title>
        <authorList>
            <person name="Philippe N."/>
            <person name="Legendre M."/>
            <person name="Doutre G."/>
            <person name="Coute Y."/>
            <person name="Poirot O."/>
            <person name="Lescot M."/>
            <person name="Arslan D."/>
            <person name="Seltzer V."/>
            <person name="Bertaux L."/>
            <person name="Bruley C."/>
            <person name="Garin J."/>
            <person name="Claverie J.M."/>
            <person name="Abergel C."/>
        </authorList>
    </citation>
    <scope>NUCLEOTIDE SEQUENCE [LARGE SCALE GENOMIC DNA]</scope>
</reference>
<dbReference type="GeneID" id="16607525"/>
<evidence type="ECO:0000313" key="2">
    <source>
        <dbReference type="Proteomes" id="UP000204584"/>
    </source>
</evidence>
<accession>S4VZE2</accession>
<proteinExistence type="predicted"/>
<keyword evidence="2" id="KW-1185">Reference proteome</keyword>
<dbReference type="KEGG" id="vg:16607525"/>
<sequence length="477" mass="53645">MGLRWLRRNNISHKTMTEQTQTPADRMDDALQTIEVMLCDDILYKILIVHLGAPWHPMASRVTRRWQAILSTPAARTSRLHFVDRVARLHKTQGMTRRWKAHVKALMAKAGPAFLHQGHLNACAAGGHPECEAWVRAHVSQPSCFCGAKDTRHKSKRPAACCCPTPQEWAWSAAAHAGRHDIVRRRIETFLAAGSQTRDLCHEIICEILYELALAAPIDFFQWLYDNDLLQPNIPTWTAVACSNRTDLLDWLRSIGDDCFYYSLFPGLGMRCPTLYGGMVAAKAAAVGAFDAVRWLGDTIGIETEYKEEEWPDVYYAALKHGHMPTLHWLYAKCPSDVDNWDDTTGSVYCKERNPSPWRATQAPTAEPLRWLASRGVRMPKNLLVWNSWSEYDGNETNIVPGCFESIVFAVSTHGCDPPDPIAMEGMAYAGRQDFLDEAGARGWIDPTQETFARLSRKAAKYACKAAAKRAFAGHPY</sequence>
<evidence type="ECO:0000313" key="1">
    <source>
        <dbReference type="EMBL" id="AGO85738.1"/>
    </source>
</evidence>
<dbReference type="Proteomes" id="UP000204584">
    <property type="component" value="Segment"/>
</dbReference>